<evidence type="ECO:0000256" key="2">
    <source>
        <dbReference type="ARBA" id="ARBA00023125"/>
    </source>
</evidence>
<dbReference type="Gene3D" id="1.10.10.10">
    <property type="entry name" value="Winged helix-like DNA-binding domain superfamily/Winged helix DNA-binding domain"/>
    <property type="match status" value="1"/>
</dbReference>
<dbReference type="InterPro" id="IPR002577">
    <property type="entry name" value="HTH_HxlR"/>
</dbReference>
<dbReference type="eggNOG" id="COG1733">
    <property type="taxonomic scope" value="Bacteria"/>
</dbReference>
<keyword evidence="1" id="KW-0805">Transcription regulation</keyword>
<dbReference type="AlphaFoldDB" id="F0SVA1"/>
<dbReference type="GO" id="GO:0003677">
    <property type="term" value="F:DNA binding"/>
    <property type="evidence" value="ECO:0007669"/>
    <property type="project" value="UniProtKB-KW"/>
</dbReference>
<dbReference type="HOGENOM" id="CLU_111585_5_1_9"/>
<dbReference type="KEGG" id="sgy:Sgly_1291"/>
<accession>F0SVA1</accession>
<evidence type="ECO:0000313" key="5">
    <source>
        <dbReference type="EMBL" id="ADY55601.1"/>
    </source>
</evidence>
<keyword evidence="6" id="KW-1185">Reference proteome</keyword>
<gene>
    <name evidence="5" type="ordered locus">Sgly_1291</name>
</gene>
<organism evidence="5 6">
    <name type="scientific">Syntrophobotulus glycolicus (strain DSM 8271 / FlGlyR)</name>
    <dbReference type="NCBI Taxonomy" id="645991"/>
    <lineage>
        <taxon>Bacteria</taxon>
        <taxon>Bacillati</taxon>
        <taxon>Bacillota</taxon>
        <taxon>Clostridia</taxon>
        <taxon>Eubacteriales</taxon>
        <taxon>Desulfitobacteriaceae</taxon>
        <taxon>Syntrophobotulus</taxon>
    </lineage>
</organism>
<reference evidence="6" key="2">
    <citation type="submission" date="2011-02" db="EMBL/GenBank/DDBJ databases">
        <title>The complete genome of Syntrophobotulus glycolicus DSM 8271.</title>
        <authorList>
            <person name="Lucas S."/>
            <person name="Copeland A."/>
            <person name="Lapidus A."/>
            <person name="Bruce D."/>
            <person name="Goodwin L."/>
            <person name="Pitluck S."/>
            <person name="Kyrpides N."/>
            <person name="Mavromatis K."/>
            <person name="Pagani I."/>
            <person name="Ivanova N."/>
            <person name="Mikhailova N."/>
            <person name="Chertkov O."/>
            <person name="Held B."/>
            <person name="Detter J.C."/>
            <person name="Tapia R."/>
            <person name="Han C."/>
            <person name="Land M."/>
            <person name="Hauser L."/>
            <person name="Markowitz V."/>
            <person name="Cheng J.-F."/>
            <person name="Hugenholtz P."/>
            <person name="Woyke T."/>
            <person name="Wu D."/>
            <person name="Spring S."/>
            <person name="Schroeder M."/>
            <person name="Brambilla E."/>
            <person name="Klenk H.-P."/>
            <person name="Eisen J.A."/>
        </authorList>
    </citation>
    <scope>NUCLEOTIDE SEQUENCE [LARGE SCALE GENOMIC DNA]</scope>
    <source>
        <strain evidence="6">DSM 8271 / FlGlyR</strain>
    </source>
</reference>
<evidence type="ECO:0000259" key="4">
    <source>
        <dbReference type="PROSITE" id="PS51118"/>
    </source>
</evidence>
<dbReference type="PROSITE" id="PS51118">
    <property type="entry name" value="HTH_HXLR"/>
    <property type="match status" value="1"/>
</dbReference>
<protein>
    <submittedName>
        <fullName evidence="5">Transcriptional regulator, HxlR family</fullName>
    </submittedName>
</protein>
<dbReference type="OrthoDB" id="9791143at2"/>
<dbReference type="PANTHER" id="PTHR33204">
    <property type="entry name" value="TRANSCRIPTIONAL REGULATOR, MARR FAMILY"/>
    <property type="match status" value="1"/>
</dbReference>
<keyword evidence="2" id="KW-0238">DNA-binding</keyword>
<dbReference type="Pfam" id="PF01638">
    <property type="entry name" value="HxlR"/>
    <property type="match status" value="1"/>
</dbReference>
<evidence type="ECO:0000256" key="1">
    <source>
        <dbReference type="ARBA" id="ARBA00023015"/>
    </source>
</evidence>
<dbReference type="PANTHER" id="PTHR33204:SF29">
    <property type="entry name" value="TRANSCRIPTIONAL REGULATOR"/>
    <property type="match status" value="1"/>
</dbReference>
<dbReference type="InterPro" id="IPR036390">
    <property type="entry name" value="WH_DNA-bd_sf"/>
</dbReference>
<dbReference type="SUPFAM" id="SSF46785">
    <property type="entry name" value="Winged helix' DNA-binding domain"/>
    <property type="match status" value="1"/>
</dbReference>
<name>F0SVA1_SYNGF</name>
<dbReference type="EMBL" id="CP002547">
    <property type="protein sequence ID" value="ADY55601.1"/>
    <property type="molecule type" value="Genomic_DNA"/>
</dbReference>
<dbReference type="InterPro" id="IPR036388">
    <property type="entry name" value="WH-like_DNA-bd_sf"/>
</dbReference>
<dbReference type="STRING" id="645991.Sgly_1291"/>
<evidence type="ECO:0000256" key="3">
    <source>
        <dbReference type="ARBA" id="ARBA00023163"/>
    </source>
</evidence>
<sequence>MKIRDEYTCPLELTHDITKGKWKPIILWQLGKGKSSLSQLERDIKGINQKMLLEQLKELLDYGMIAKQSFEGYPLKVEYSLTGRGQKLLEAVTIMQGVGIELMKENGMEDVLKKNGFLG</sequence>
<feature type="domain" description="HTH hxlR-type" evidence="4">
    <location>
        <begin position="9"/>
        <end position="107"/>
    </location>
</feature>
<evidence type="ECO:0000313" key="6">
    <source>
        <dbReference type="Proteomes" id="UP000007488"/>
    </source>
</evidence>
<dbReference type="Proteomes" id="UP000007488">
    <property type="component" value="Chromosome"/>
</dbReference>
<proteinExistence type="predicted"/>
<keyword evidence="3" id="KW-0804">Transcription</keyword>
<reference evidence="5 6" key="1">
    <citation type="journal article" date="2011" name="Stand. Genomic Sci.">
        <title>Complete genome sequence of Syntrophobotulus glycolicus type strain (FlGlyR).</title>
        <authorList>
            <person name="Han C."/>
            <person name="Mwirichia R."/>
            <person name="Chertkov O."/>
            <person name="Held B."/>
            <person name="Lapidus A."/>
            <person name="Nolan M."/>
            <person name="Lucas S."/>
            <person name="Hammon N."/>
            <person name="Deshpande S."/>
            <person name="Cheng J.F."/>
            <person name="Tapia R."/>
            <person name="Goodwin L."/>
            <person name="Pitluck S."/>
            <person name="Huntemann M."/>
            <person name="Liolios K."/>
            <person name="Ivanova N."/>
            <person name="Pagani I."/>
            <person name="Mavromatis K."/>
            <person name="Ovchinikova G."/>
            <person name="Pati A."/>
            <person name="Chen A."/>
            <person name="Palaniappan K."/>
            <person name="Land M."/>
            <person name="Hauser L."/>
            <person name="Brambilla E.M."/>
            <person name="Rohde M."/>
            <person name="Spring S."/>
            <person name="Sikorski J."/>
            <person name="Goker M."/>
            <person name="Woyke T."/>
            <person name="Bristow J."/>
            <person name="Eisen J.A."/>
            <person name="Markowitz V."/>
            <person name="Hugenholtz P."/>
            <person name="Kyrpides N.C."/>
            <person name="Klenk H.P."/>
            <person name="Detter J.C."/>
        </authorList>
    </citation>
    <scope>NUCLEOTIDE SEQUENCE [LARGE SCALE GENOMIC DNA]</scope>
    <source>
        <strain evidence="6">DSM 8271 / FlGlyR</strain>
    </source>
</reference>
<dbReference type="RefSeq" id="WP_013624471.1">
    <property type="nucleotide sequence ID" value="NC_015172.1"/>
</dbReference>